<evidence type="ECO:0000313" key="2">
    <source>
        <dbReference type="EMBL" id="TYK31419.1"/>
    </source>
</evidence>
<reference evidence="2 3" key="1">
    <citation type="submission" date="2019-08" db="EMBL/GenBank/DDBJ databases">
        <title>Draft genome sequences of two oriental melons (Cucumis melo L. var makuwa).</title>
        <authorList>
            <person name="Kwon S.-Y."/>
        </authorList>
    </citation>
    <scope>NUCLEOTIDE SEQUENCE [LARGE SCALE GENOMIC DNA]</scope>
    <source>
        <strain evidence="3">cv. Chang Bougi</strain>
        <tissue evidence="2">Leaf</tissue>
    </source>
</reference>
<accession>A0A5D3E6E7</accession>
<protein>
    <submittedName>
        <fullName evidence="2">Carbon catabolite repressor protein 4-like protein 6 isoform X2</fullName>
    </submittedName>
</protein>
<name>A0A5D3E6E7_CUCMM</name>
<organism evidence="2 3">
    <name type="scientific">Cucumis melo var. makuwa</name>
    <name type="common">Oriental melon</name>
    <dbReference type="NCBI Taxonomy" id="1194695"/>
    <lineage>
        <taxon>Eukaryota</taxon>
        <taxon>Viridiplantae</taxon>
        <taxon>Streptophyta</taxon>
        <taxon>Embryophyta</taxon>
        <taxon>Tracheophyta</taxon>
        <taxon>Spermatophyta</taxon>
        <taxon>Magnoliopsida</taxon>
        <taxon>eudicotyledons</taxon>
        <taxon>Gunneridae</taxon>
        <taxon>Pentapetalae</taxon>
        <taxon>rosids</taxon>
        <taxon>fabids</taxon>
        <taxon>Cucurbitales</taxon>
        <taxon>Cucurbitaceae</taxon>
        <taxon>Benincaseae</taxon>
        <taxon>Cucumis</taxon>
    </lineage>
</organism>
<dbReference type="EMBL" id="SSTD01000141">
    <property type="protein sequence ID" value="TYK31419.1"/>
    <property type="molecule type" value="Genomic_DNA"/>
</dbReference>
<feature type="compositionally biased region" description="Pro residues" evidence="1">
    <location>
        <begin position="1"/>
        <end position="11"/>
    </location>
</feature>
<sequence>MRRAATPPPPLHQLSAAVSTATTATNTSPAMSSRSPYRGGGRYGRHRGFSSERPYSGGRGQFVSDDSHFQSVQESNLGFRQGERGGYGNNAGSYTAPRNPRPPSFGGNHQFRQAPPSTQRHQYRGPHPHTHYQQPPSFNQNQGVRMPQQFRPRPPKPLDFRHWDYAKTQPPSTCVRCLLELSSNRKEGEMETRTGGVLDTSHTSSSLNLLRVMDTFGSLQVFGCIFRTLDNGWFRKVFRGWDVIGHPPDLVKRNYGSVKKEKEMALSGTLQ</sequence>
<gene>
    <name evidence="2" type="ORF">E5676_scaffold455G007280</name>
</gene>
<evidence type="ECO:0000313" key="3">
    <source>
        <dbReference type="Proteomes" id="UP000321947"/>
    </source>
</evidence>
<feature type="region of interest" description="Disordered" evidence="1">
    <location>
        <begin position="1"/>
        <end position="64"/>
    </location>
</feature>
<comment type="caution">
    <text evidence="2">The sequence shown here is derived from an EMBL/GenBank/DDBJ whole genome shotgun (WGS) entry which is preliminary data.</text>
</comment>
<feature type="compositionally biased region" description="Basic residues" evidence="1">
    <location>
        <begin position="121"/>
        <end position="130"/>
    </location>
</feature>
<feature type="compositionally biased region" description="Polar residues" evidence="1">
    <location>
        <begin position="131"/>
        <end position="143"/>
    </location>
</feature>
<dbReference type="Proteomes" id="UP000321947">
    <property type="component" value="Unassembled WGS sequence"/>
</dbReference>
<feature type="region of interest" description="Disordered" evidence="1">
    <location>
        <begin position="78"/>
        <end position="152"/>
    </location>
</feature>
<dbReference type="AlphaFoldDB" id="A0A5D3E6E7"/>
<evidence type="ECO:0000256" key="1">
    <source>
        <dbReference type="SAM" id="MobiDB-lite"/>
    </source>
</evidence>
<feature type="compositionally biased region" description="Low complexity" evidence="1">
    <location>
        <begin position="15"/>
        <end position="37"/>
    </location>
</feature>
<proteinExistence type="predicted"/>